<dbReference type="PANTHER" id="PTHR30349">
    <property type="entry name" value="PHAGE INTEGRASE-RELATED"/>
    <property type="match status" value="1"/>
</dbReference>
<dbReference type="Pfam" id="PF26003">
    <property type="entry name" value="Integrase_N_phage"/>
    <property type="match status" value="1"/>
</dbReference>
<dbReference type="SUPFAM" id="SSF56349">
    <property type="entry name" value="DNA breaking-rejoining enzymes"/>
    <property type="match status" value="1"/>
</dbReference>
<dbReference type="Pfam" id="PF22022">
    <property type="entry name" value="Phage_int_M"/>
    <property type="match status" value="1"/>
</dbReference>
<dbReference type="Proteomes" id="UP000011666">
    <property type="component" value="Unassembled WGS sequence"/>
</dbReference>
<dbReference type="InterPro" id="IPR002104">
    <property type="entry name" value="Integrase_catalytic"/>
</dbReference>
<dbReference type="Pfam" id="PF00589">
    <property type="entry name" value="Phage_integrase"/>
    <property type="match status" value="1"/>
</dbReference>
<dbReference type="RefSeq" id="WP_007621355.1">
    <property type="nucleotide sequence ID" value="NZ_BANX01000019.1"/>
</dbReference>
<dbReference type="GO" id="GO:0015074">
    <property type="term" value="P:DNA integration"/>
    <property type="evidence" value="ECO:0007669"/>
    <property type="project" value="UniProtKB-KW"/>
</dbReference>
<dbReference type="Gene3D" id="1.10.443.10">
    <property type="entry name" value="Intergrase catalytic core"/>
    <property type="match status" value="1"/>
</dbReference>
<evidence type="ECO:0000313" key="8">
    <source>
        <dbReference type="EMBL" id="GAC68856.1"/>
    </source>
</evidence>
<feature type="compositionally biased region" description="Basic residues" evidence="5">
    <location>
        <begin position="11"/>
        <end position="21"/>
    </location>
</feature>
<dbReference type="InterPro" id="IPR053876">
    <property type="entry name" value="Phage_int_M"/>
</dbReference>
<dbReference type="STRING" id="1223545.GS4_19_00460"/>
<evidence type="ECO:0000256" key="4">
    <source>
        <dbReference type="PROSITE-ProRule" id="PRU01248"/>
    </source>
</evidence>
<dbReference type="InterPro" id="IPR011010">
    <property type="entry name" value="DNA_brk_join_enz"/>
</dbReference>
<organism evidence="8 9">
    <name type="scientific">Gordonia soli NBRC 108243</name>
    <dbReference type="NCBI Taxonomy" id="1223545"/>
    <lineage>
        <taxon>Bacteria</taxon>
        <taxon>Bacillati</taxon>
        <taxon>Actinomycetota</taxon>
        <taxon>Actinomycetes</taxon>
        <taxon>Mycobacteriales</taxon>
        <taxon>Gordoniaceae</taxon>
        <taxon>Gordonia</taxon>
    </lineage>
</organism>
<evidence type="ECO:0000256" key="2">
    <source>
        <dbReference type="ARBA" id="ARBA00023125"/>
    </source>
</evidence>
<comment type="caution">
    <text evidence="8">The sequence shown here is derived from an EMBL/GenBank/DDBJ whole genome shotgun (WGS) entry which is preliminary data.</text>
</comment>
<feature type="domain" description="Core-binding (CB)" evidence="7">
    <location>
        <begin position="89"/>
        <end position="167"/>
    </location>
</feature>
<dbReference type="eggNOG" id="COG0582">
    <property type="taxonomic scope" value="Bacteria"/>
</dbReference>
<comment type="similarity">
    <text evidence="1">Belongs to the 'phage' integrase family.</text>
</comment>
<evidence type="ECO:0000259" key="7">
    <source>
        <dbReference type="PROSITE" id="PS51900"/>
    </source>
</evidence>
<dbReference type="InterPro" id="IPR010998">
    <property type="entry name" value="Integrase_recombinase_N"/>
</dbReference>
<evidence type="ECO:0000256" key="1">
    <source>
        <dbReference type="ARBA" id="ARBA00008857"/>
    </source>
</evidence>
<gene>
    <name evidence="8" type="ORF">GS4_19_00460</name>
</gene>
<dbReference type="GO" id="GO:0003677">
    <property type="term" value="F:DNA binding"/>
    <property type="evidence" value="ECO:0007669"/>
    <property type="project" value="UniProtKB-UniRule"/>
</dbReference>
<dbReference type="InterPro" id="IPR044068">
    <property type="entry name" value="CB"/>
</dbReference>
<feature type="domain" description="Tyr recombinase" evidence="6">
    <location>
        <begin position="189"/>
        <end position="378"/>
    </location>
</feature>
<dbReference type="InterPro" id="IPR050090">
    <property type="entry name" value="Tyrosine_recombinase_XerCD"/>
</dbReference>
<dbReference type="PROSITE" id="PS51900">
    <property type="entry name" value="CB"/>
    <property type="match status" value="1"/>
</dbReference>
<dbReference type="InterPro" id="IPR013762">
    <property type="entry name" value="Integrase-like_cat_sf"/>
</dbReference>
<evidence type="ECO:0000256" key="5">
    <source>
        <dbReference type="SAM" id="MobiDB-lite"/>
    </source>
</evidence>
<dbReference type="PROSITE" id="PS51898">
    <property type="entry name" value="TYR_RECOMBINASE"/>
    <property type="match status" value="1"/>
</dbReference>
<dbReference type="AlphaFoldDB" id="M0QKS2"/>
<evidence type="ECO:0000256" key="3">
    <source>
        <dbReference type="ARBA" id="ARBA00023172"/>
    </source>
</evidence>
<dbReference type="EMBL" id="BANX01000019">
    <property type="protein sequence ID" value="GAC68856.1"/>
    <property type="molecule type" value="Genomic_DNA"/>
</dbReference>
<dbReference type="CDD" id="cd01189">
    <property type="entry name" value="INT_ICEBs1_C_like"/>
    <property type="match status" value="1"/>
</dbReference>
<evidence type="ECO:0000313" key="9">
    <source>
        <dbReference type="Proteomes" id="UP000011666"/>
    </source>
</evidence>
<dbReference type="GO" id="GO:0006310">
    <property type="term" value="P:DNA recombination"/>
    <property type="evidence" value="ECO:0007669"/>
    <property type="project" value="UniProtKB-KW"/>
</dbReference>
<dbReference type="OrthoDB" id="1822491at2"/>
<accession>M0QKS2</accession>
<dbReference type="InterPro" id="IPR058717">
    <property type="entry name" value="Phage_L5_Integrase_N"/>
</dbReference>
<proteinExistence type="inferred from homology"/>
<evidence type="ECO:0000259" key="6">
    <source>
        <dbReference type="PROSITE" id="PS51898"/>
    </source>
</evidence>
<reference evidence="8 9" key="1">
    <citation type="submission" date="2013-01" db="EMBL/GenBank/DDBJ databases">
        <title>Whole genome shotgun sequence of Gordonia soli NBRC 108243.</title>
        <authorList>
            <person name="Isaki-Nakamura S."/>
            <person name="Hosoyama A."/>
            <person name="Tsuchikane K."/>
            <person name="Ando Y."/>
            <person name="Baba S."/>
            <person name="Ohji S."/>
            <person name="Hamada M."/>
            <person name="Tamura T."/>
            <person name="Yamazoe A."/>
            <person name="Yamazaki S."/>
            <person name="Fujita N."/>
        </authorList>
    </citation>
    <scope>NUCLEOTIDE SEQUENCE [LARGE SCALE GENOMIC DNA]</scope>
    <source>
        <strain evidence="8 9">NBRC 108243</strain>
    </source>
</reference>
<dbReference type="Gene3D" id="1.10.150.130">
    <property type="match status" value="1"/>
</dbReference>
<keyword evidence="3" id="KW-0233">DNA recombination</keyword>
<sequence length="388" mass="42637">MARSAASKTQPRTRRSFGRLRQRTSGRWQAGYLHHGTIHNAPATFPTKDAATAWLSTEQDLIDLDHRNPGKGIWTPPADRATKAKAAVLTLRVYADRWLEHRSLSRRTRENYRYHLDQNIFPVLGDAVLTEITTEDVRAWHSGLGEEHATRNARAYGVLTAVLNTAVDDGLIDRSPARIKGASAVKRTKRDVVLLEAPELTALADAMPETLQLTVLLAGWCGMRRGEVFALTRADIGPEAATVRINKAVTYRERKYVCGPPKTRESNRTVTVPPHLRPVVTAHLAEHVGKARTALLFPDPGSGSYYAEGRFRVPFFAARDAIGKPELHFHDLRHFGGVMAALTGATTREVMDRLGHTTSTAAMRYQHVAAGRADALADKLSALAGGAV</sequence>
<protein>
    <submittedName>
        <fullName evidence="8">Putative integrase</fullName>
    </submittedName>
</protein>
<feature type="region of interest" description="Disordered" evidence="5">
    <location>
        <begin position="1"/>
        <end position="21"/>
    </location>
</feature>
<feature type="compositionally biased region" description="Polar residues" evidence="5">
    <location>
        <begin position="1"/>
        <end position="10"/>
    </location>
</feature>
<name>M0QKS2_9ACTN</name>
<keyword evidence="2 4" id="KW-0238">DNA-binding</keyword>
<keyword evidence="9" id="KW-1185">Reference proteome</keyword>
<dbReference type="PANTHER" id="PTHR30349:SF64">
    <property type="entry name" value="PROPHAGE INTEGRASE INTD-RELATED"/>
    <property type="match status" value="1"/>
</dbReference>